<proteinExistence type="predicted"/>
<keyword evidence="3" id="KW-1185">Reference proteome</keyword>
<sequence>MTKIDSFGNRKKRNASVFDSDNLTSLPADLHEERWINIVYEYIQKAKLGPPAFEERGVHPSTGPFTCTLRLPNGPLIPFGSDLGTFKKKSDAKLAAAQQATKWLRSQGLVAQSTAKRRRSSTEAQLASDSIPVALGETGLTQALTRQLGMDHTAEQGTLPERCTKLIVELGFSQPTFEFEPLEGAFYNVHATFNSRDENVEPRLSGKIGRVEAVYGKKQAKEQCWREISKVLEAIRVDRMAMMSHMAL</sequence>
<accession>M3B212</accession>
<protein>
    <recommendedName>
        <fullName evidence="1">DRBM domain-containing protein</fullName>
    </recommendedName>
</protein>
<gene>
    <name evidence="2" type="ORF">MYCFIDRAFT_211345</name>
</gene>
<dbReference type="KEGG" id="pfj:MYCFIDRAFT_211345"/>
<dbReference type="SUPFAM" id="SSF54768">
    <property type="entry name" value="dsRNA-binding domain-like"/>
    <property type="match status" value="1"/>
</dbReference>
<evidence type="ECO:0000313" key="2">
    <source>
        <dbReference type="EMBL" id="EME83452.1"/>
    </source>
</evidence>
<organism evidence="2 3">
    <name type="scientific">Pseudocercospora fijiensis (strain CIRAD86)</name>
    <name type="common">Black leaf streak disease fungus</name>
    <name type="synonym">Mycosphaerella fijiensis</name>
    <dbReference type="NCBI Taxonomy" id="383855"/>
    <lineage>
        <taxon>Eukaryota</taxon>
        <taxon>Fungi</taxon>
        <taxon>Dikarya</taxon>
        <taxon>Ascomycota</taxon>
        <taxon>Pezizomycotina</taxon>
        <taxon>Dothideomycetes</taxon>
        <taxon>Dothideomycetidae</taxon>
        <taxon>Mycosphaerellales</taxon>
        <taxon>Mycosphaerellaceae</taxon>
        <taxon>Pseudocercospora</taxon>
    </lineage>
</organism>
<name>M3B212_PSEFD</name>
<feature type="domain" description="DRBM" evidence="1">
    <location>
        <begin position="35"/>
        <end position="104"/>
    </location>
</feature>
<dbReference type="InterPro" id="IPR014720">
    <property type="entry name" value="dsRBD_dom"/>
</dbReference>
<dbReference type="EMBL" id="KB446558">
    <property type="protein sequence ID" value="EME83452.1"/>
    <property type="molecule type" value="Genomic_DNA"/>
</dbReference>
<dbReference type="Pfam" id="PF00035">
    <property type="entry name" value="dsrm"/>
    <property type="match status" value="1"/>
</dbReference>
<dbReference type="Proteomes" id="UP000016932">
    <property type="component" value="Unassembled WGS sequence"/>
</dbReference>
<dbReference type="RefSeq" id="XP_007926666.1">
    <property type="nucleotide sequence ID" value="XM_007928475.1"/>
</dbReference>
<evidence type="ECO:0000259" key="1">
    <source>
        <dbReference type="Pfam" id="PF00035"/>
    </source>
</evidence>
<dbReference type="AlphaFoldDB" id="M3B212"/>
<reference evidence="2 3" key="1">
    <citation type="journal article" date="2012" name="PLoS Pathog.">
        <title>Diverse lifestyles and strategies of plant pathogenesis encoded in the genomes of eighteen Dothideomycetes fungi.</title>
        <authorList>
            <person name="Ohm R.A."/>
            <person name="Feau N."/>
            <person name="Henrissat B."/>
            <person name="Schoch C.L."/>
            <person name="Horwitz B.A."/>
            <person name="Barry K.W."/>
            <person name="Condon B.J."/>
            <person name="Copeland A.C."/>
            <person name="Dhillon B."/>
            <person name="Glaser F."/>
            <person name="Hesse C.N."/>
            <person name="Kosti I."/>
            <person name="LaButti K."/>
            <person name="Lindquist E.A."/>
            <person name="Lucas S."/>
            <person name="Salamov A.A."/>
            <person name="Bradshaw R.E."/>
            <person name="Ciuffetti L."/>
            <person name="Hamelin R.C."/>
            <person name="Kema G.H.J."/>
            <person name="Lawrence C."/>
            <person name="Scott J.A."/>
            <person name="Spatafora J.W."/>
            <person name="Turgeon B.G."/>
            <person name="de Wit P.J.G.M."/>
            <person name="Zhong S."/>
            <person name="Goodwin S.B."/>
            <person name="Grigoriev I.V."/>
        </authorList>
    </citation>
    <scope>NUCLEOTIDE SEQUENCE [LARGE SCALE GENOMIC DNA]</scope>
    <source>
        <strain evidence="2 3">CIRAD86</strain>
    </source>
</reference>
<dbReference type="OrthoDB" id="5222339at2759"/>
<dbReference type="eggNOG" id="ENOG502SDVM">
    <property type="taxonomic scope" value="Eukaryota"/>
</dbReference>
<dbReference type="VEuPathDB" id="FungiDB:MYCFIDRAFT_211345"/>
<dbReference type="Gene3D" id="3.30.160.20">
    <property type="match status" value="1"/>
</dbReference>
<evidence type="ECO:0000313" key="3">
    <source>
        <dbReference type="Proteomes" id="UP000016932"/>
    </source>
</evidence>
<dbReference type="HOGENOM" id="CLU_946728_0_0_1"/>
<dbReference type="GeneID" id="19337378"/>